<evidence type="ECO:0000313" key="1">
    <source>
        <dbReference type="EMBL" id="KAJ1976659.1"/>
    </source>
</evidence>
<organism evidence="1 2">
    <name type="scientific">Dimargaris verticillata</name>
    <dbReference type="NCBI Taxonomy" id="2761393"/>
    <lineage>
        <taxon>Eukaryota</taxon>
        <taxon>Fungi</taxon>
        <taxon>Fungi incertae sedis</taxon>
        <taxon>Zoopagomycota</taxon>
        <taxon>Kickxellomycotina</taxon>
        <taxon>Dimargaritomycetes</taxon>
        <taxon>Dimargaritales</taxon>
        <taxon>Dimargaritaceae</taxon>
        <taxon>Dimargaris</taxon>
    </lineage>
</organism>
<comment type="caution">
    <text evidence="1">The sequence shown here is derived from an EMBL/GenBank/DDBJ whole genome shotgun (WGS) entry which is preliminary data.</text>
</comment>
<proteinExistence type="predicted"/>
<evidence type="ECO:0000313" key="2">
    <source>
        <dbReference type="Proteomes" id="UP001151582"/>
    </source>
</evidence>
<reference evidence="1" key="1">
    <citation type="submission" date="2022-07" db="EMBL/GenBank/DDBJ databases">
        <title>Phylogenomic reconstructions and comparative analyses of Kickxellomycotina fungi.</title>
        <authorList>
            <person name="Reynolds N.K."/>
            <person name="Stajich J.E."/>
            <person name="Barry K."/>
            <person name="Grigoriev I.V."/>
            <person name="Crous P."/>
            <person name="Smith M.E."/>
        </authorList>
    </citation>
    <scope>NUCLEOTIDE SEQUENCE</scope>
    <source>
        <strain evidence="1">RSA 567</strain>
    </source>
</reference>
<accession>A0A9W8B5C4</accession>
<name>A0A9W8B5C4_9FUNG</name>
<dbReference type="Proteomes" id="UP001151582">
    <property type="component" value="Unassembled WGS sequence"/>
</dbReference>
<dbReference type="EMBL" id="JANBQB010000411">
    <property type="protein sequence ID" value="KAJ1976659.1"/>
    <property type="molecule type" value="Genomic_DNA"/>
</dbReference>
<gene>
    <name evidence="1" type="ORF">H4R34_003891</name>
</gene>
<dbReference type="OrthoDB" id="10268011at2759"/>
<protein>
    <submittedName>
        <fullName evidence="1">Uncharacterized protein</fullName>
    </submittedName>
</protein>
<sequence length="79" mass="9044">MLATFAKTMAQWGAYLDGQGQPLQAQWVRTEFLHDLSTQSYSKVKAKAAEYQHHKQQLLESCFSHWVKTPATTQTFALQ</sequence>
<keyword evidence="2" id="KW-1185">Reference proteome</keyword>
<dbReference type="AlphaFoldDB" id="A0A9W8B5C4"/>